<evidence type="ECO:0000259" key="2">
    <source>
        <dbReference type="PROSITE" id="PS50006"/>
    </source>
</evidence>
<dbReference type="CDD" id="cd00060">
    <property type="entry name" value="FHA"/>
    <property type="match status" value="1"/>
</dbReference>
<keyword evidence="1" id="KW-0597">Phosphoprotein</keyword>
<dbReference type="SMART" id="SM00240">
    <property type="entry name" value="FHA"/>
    <property type="match status" value="1"/>
</dbReference>
<name>A0A7M1R0G5_9ACTO</name>
<dbReference type="Proteomes" id="UP000594961">
    <property type="component" value="Chromosome"/>
</dbReference>
<organism evidence="3 4">
    <name type="scientific">Trueperella pecoris</name>
    <dbReference type="NCBI Taxonomy" id="2733571"/>
    <lineage>
        <taxon>Bacteria</taxon>
        <taxon>Bacillati</taxon>
        <taxon>Actinomycetota</taxon>
        <taxon>Actinomycetes</taxon>
        <taxon>Actinomycetales</taxon>
        <taxon>Actinomycetaceae</taxon>
        <taxon>Trueperella</taxon>
    </lineage>
</organism>
<evidence type="ECO:0000313" key="3">
    <source>
        <dbReference type="EMBL" id="QOR47760.1"/>
    </source>
</evidence>
<dbReference type="InterPro" id="IPR008984">
    <property type="entry name" value="SMAD_FHA_dom_sf"/>
</dbReference>
<evidence type="ECO:0000313" key="4">
    <source>
        <dbReference type="Proteomes" id="UP000594961"/>
    </source>
</evidence>
<proteinExistence type="predicted"/>
<evidence type="ECO:0000256" key="1">
    <source>
        <dbReference type="ARBA" id="ARBA00022553"/>
    </source>
</evidence>
<feature type="domain" description="FHA" evidence="2">
    <location>
        <begin position="156"/>
        <end position="205"/>
    </location>
</feature>
<dbReference type="InterPro" id="IPR042287">
    <property type="entry name" value="FhaA_N_sf"/>
</dbReference>
<dbReference type="PROSITE" id="PS50006">
    <property type="entry name" value="FHA_DOMAIN"/>
    <property type="match status" value="1"/>
</dbReference>
<dbReference type="Gene3D" id="3.30.2320.60">
    <property type="entry name" value="FhaA, phosphopeptide-binding domain (DUF3662)"/>
    <property type="match status" value="1"/>
</dbReference>
<dbReference type="SUPFAM" id="SSF49879">
    <property type="entry name" value="SMAD/FHA domain"/>
    <property type="match status" value="1"/>
</dbReference>
<dbReference type="InterPro" id="IPR022128">
    <property type="entry name" value="FhaA_N"/>
</dbReference>
<dbReference type="Pfam" id="PF12401">
    <property type="entry name" value="FhaA_N"/>
    <property type="match status" value="1"/>
</dbReference>
<accession>A0A7M1R0G5</accession>
<dbReference type="Gene3D" id="2.60.200.20">
    <property type="match status" value="1"/>
</dbReference>
<protein>
    <submittedName>
        <fullName evidence="3">DUF3662 domain-containing protein</fullName>
    </submittedName>
</protein>
<gene>
    <name evidence="3" type="ORF">INS90_00120</name>
</gene>
<dbReference type="AlphaFoldDB" id="A0A7M1R0G5"/>
<dbReference type="Pfam" id="PF00498">
    <property type="entry name" value="FHA"/>
    <property type="match status" value="1"/>
</dbReference>
<reference evidence="3 4" key="1">
    <citation type="submission" date="2020-10" db="EMBL/GenBank/DDBJ databases">
        <title>Trueperella pecoris sp. nov. isolated from bovine and porcine specimens.</title>
        <authorList>
            <person name="Schoenecker L."/>
            <person name="Schnydrig P."/>
            <person name="Brodard I."/>
            <person name="Thomann A."/>
            <person name="Hemphill A."/>
            <person name="Rodriguez-Campos S."/>
            <person name="Perreten V."/>
            <person name="Jores J."/>
            <person name="Kittl S."/>
        </authorList>
    </citation>
    <scope>NUCLEOTIDE SEQUENCE [LARGE SCALE GENOMIC DNA]</scope>
    <source>
        <strain evidence="3 4">19OD0592</strain>
    </source>
</reference>
<dbReference type="RefSeq" id="WP_197553231.1">
    <property type="nucleotide sequence ID" value="NZ_CP063212.1"/>
</dbReference>
<dbReference type="EMBL" id="CP063212">
    <property type="protein sequence ID" value="QOR47760.1"/>
    <property type="molecule type" value="Genomic_DNA"/>
</dbReference>
<sequence length="232" mass="25512">MSAFDKIERGVENAFENVFSRAFRSDLKPVELASGIKKSMDDRAAAVSRERVVVPNEFEVVLAQSDFDKLEEWGEEAMRDELIDVATTYAREQRYTFLGPVKVSFSFNEELSRGKLLVRGRSKRGPVAPATTSDATPENPIIEVDGERYLLTGAVTVIGRGSSADITVDDAGVSRRHLELRVTPGGVIATDLDTTNGSYVEGHKITAATLLDGNTITIGHTRIMFWTTPEML</sequence>
<dbReference type="InterPro" id="IPR000253">
    <property type="entry name" value="FHA_dom"/>
</dbReference>